<proteinExistence type="predicted"/>
<dbReference type="AlphaFoldDB" id="A0A255Z4G9"/>
<comment type="caution">
    <text evidence="1">The sequence shown here is derived from an EMBL/GenBank/DDBJ whole genome shotgun (WGS) entry which is preliminary data.</text>
</comment>
<dbReference type="RefSeq" id="WP_094415112.1">
    <property type="nucleotide sequence ID" value="NZ_NOXV01000273.1"/>
</dbReference>
<sequence>MQKKNRLQELEQSKPYLDSLDRQRNRFNWLSPAIGYTYYNTYRNRDINYSGIVRRLGFNTVQAYNLAPSFYFTKRNPSKNTYYTIGTDLNYGFAEQRFRATGTVSKKFNNFTNLTLTLSGGSSIEQFNPERPINRIVNTISTLFFRDNYMKLYDNNFLRLSYQEEVINGLTLYGNMEYTRRRPLFNNTNFSTIKNARKPYLSNNPLLPFDYDTPAFEKHYLYKVSVAARIVFDQQYIKRPDGKYNLPADKYPKLFVKYEKGFASSIKNYNFDHLSGRITYDITTGNKGELGINIRAGRFFNSENISFVDYRHFNGNQTHIGKSERYLNVFNFLPYYTHSTNEQYVEAHAEHNFKGFITNKLPLLNKLNYNLVAGYHVLGIPERNPYMEFTIGFDNVGWGKFRFLRIDYIRSYESGFLSDGLIFGLTFLDILE</sequence>
<reference evidence="1 2" key="1">
    <citation type="submission" date="2017-07" db="EMBL/GenBank/DDBJ databases">
        <title>Flavobacterium cyanobacteriorum sp. nov., isolated from cyanobacterial aggregates in a eutrophic lake.</title>
        <authorList>
            <person name="Cai H."/>
        </authorList>
    </citation>
    <scope>NUCLEOTIDE SEQUENCE [LARGE SCALE GENOMIC DNA]</scope>
    <source>
        <strain evidence="1 2">TH021</strain>
    </source>
</reference>
<organism evidence="1 2">
    <name type="scientific">Flavobacterium cyanobacteriorum</name>
    <dbReference type="NCBI Taxonomy" id="2022802"/>
    <lineage>
        <taxon>Bacteria</taxon>
        <taxon>Pseudomonadati</taxon>
        <taxon>Bacteroidota</taxon>
        <taxon>Flavobacteriia</taxon>
        <taxon>Flavobacteriales</taxon>
        <taxon>Flavobacteriaceae</taxon>
        <taxon>Flavobacterium</taxon>
    </lineage>
</organism>
<dbReference type="InterPro" id="IPR043741">
    <property type="entry name" value="DUF5686"/>
</dbReference>
<dbReference type="OrthoDB" id="983143at2"/>
<evidence type="ECO:0000313" key="2">
    <source>
        <dbReference type="Proteomes" id="UP000216605"/>
    </source>
</evidence>
<gene>
    <name evidence="1" type="ORF">CHU92_09885</name>
</gene>
<dbReference type="Pfam" id="PF18939">
    <property type="entry name" value="DUF5686"/>
    <property type="match status" value="1"/>
</dbReference>
<dbReference type="Proteomes" id="UP000216605">
    <property type="component" value="Unassembled WGS sequence"/>
</dbReference>
<evidence type="ECO:0000313" key="1">
    <source>
        <dbReference type="EMBL" id="OYQ36321.1"/>
    </source>
</evidence>
<dbReference type="EMBL" id="NOXV01000273">
    <property type="protein sequence ID" value="OYQ36321.1"/>
    <property type="molecule type" value="Genomic_DNA"/>
</dbReference>
<name>A0A255Z4G9_9FLAO</name>
<protein>
    <submittedName>
        <fullName evidence="1">Uncharacterized protein</fullName>
    </submittedName>
</protein>
<accession>A0A255Z4G9</accession>
<keyword evidence="2" id="KW-1185">Reference proteome</keyword>